<keyword evidence="1" id="KW-0175">Coiled coil</keyword>
<dbReference type="AlphaFoldDB" id="A0A6C0C4C6"/>
<reference evidence="3" key="1">
    <citation type="journal article" date="2020" name="Nature">
        <title>Giant virus diversity and host interactions through global metagenomics.</title>
        <authorList>
            <person name="Schulz F."/>
            <person name="Roux S."/>
            <person name="Paez-Espino D."/>
            <person name="Jungbluth S."/>
            <person name="Walsh D.A."/>
            <person name="Denef V.J."/>
            <person name="McMahon K.D."/>
            <person name="Konstantinidis K.T."/>
            <person name="Eloe-Fadrosh E.A."/>
            <person name="Kyrpides N.C."/>
            <person name="Woyke T."/>
        </authorList>
    </citation>
    <scope>NUCLEOTIDE SEQUENCE</scope>
    <source>
        <strain evidence="3">GVMAG-M-3300020185-18</strain>
    </source>
</reference>
<evidence type="ECO:0000256" key="1">
    <source>
        <dbReference type="SAM" id="Coils"/>
    </source>
</evidence>
<protein>
    <submittedName>
        <fullName evidence="3">Uncharacterized protein</fullName>
    </submittedName>
</protein>
<name>A0A6C0C4C6_9ZZZZ</name>
<evidence type="ECO:0000256" key="2">
    <source>
        <dbReference type="SAM" id="MobiDB-lite"/>
    </source>
</evidence>
<accession>A0A6C0C4C6</accession>
<evidence type="ECO:0000313" key="3">
    <source>
        <dbReference type="EMBL" id="QHS98373.1"/>
    </source>
</evidence>
<dbReference type="EMBL" id="MN739316">
    <property type="protein sequence ID" value="QHS98373.1"/>
    <property type="molecule type" value="Genomic_DNA"/>
</dbReference>
<feature type="region of interest" description="Disordered" evidence="2">
    <location>
        <begin position="76"/>
        <end position="108"/>
    </location>
</feature>
<proteinExistence type="predicted"/>
<feature type="compositionally biased region" description="Basic residues" evidence="2">
    <location>
        <begin position="82"/>
        <end position="108"/>
    </location>
</feature>
<sequence length="108" mass="12917">MKKKQRAGSYSGLNPWDKMSFEEQEQFIADYNKERSMRGQLEKRLDKLETVVKNLQDKVNKYKNIATGVVGKMRSKLPFTRKGGKYSGMKKRRTTKKKRTRKKHRRKY</sequence>
<feature type="coiled-coil region" evidence="1">
    <location>
        <begin position="31"/>
        <end position="65"/>
    </location>
</feature>
<organism evidence="3">
    <name type="scientific">viral metagenome</name>
    <dbReference type="NCBI Taxonomy" id="1070528"/>
    <lineage>
        <taxon>unclassified sequences</taxon>
        <taxon>metagenomes</taxon>
        <taxon>organismal metagenomes</taxon>
    </lineage>
</organism>